<organism evidence="11 12">
    <name type="scientific">Paralysiella testudinis</name>
    <dbReference type="NCBI Taxonomy" id="2809020"/>
    <lineage>
        <taxon>Bacteria</taxon>
        <taxon>Pseudomonadati</taxon>
        <taxon>Pseudomonadota</taxon>
        <taxon>Betaproteobacteria</taxon>
        <taxon>Neisseriales</taxon>
        <taxon>Neisseriaceae</taxon>
        <taxon>Paralysiella</taxon>
    </lineage>
</organism>
<dbReference type="InterPro" id="IPR012675">
    <property type="entry name" value="Beta-grasp_dom_sf"/>
</dbReference>
<feature type="domain" description="2Fe-2S ferredoxin-type" evidence="10">
    <location>
        <begin position="2"/>
        <end position="105"/>
    </location>
</feature>
<keyword evidence="3" id="KW-0813">Transport</keyword>
<dbReference type="NCBIfam" id="TIGR02007">
    <property type="entry name" value="fdx_isc"/>
    <property type="match status" value="1"/>
</dbReference>
<comment type="similarity">
    <text evidence="1">Belongs to the adrenodoxin/putidaredoxin family.</text>
</comment>
<evidence type="ECO:0000313" key="11">
    <source>
        <dbReference type="EMBL" id="QRQ81680.1"/>
    </source>
</evidence>
<evidence type="ECO:0000256" key="4">
    <source>
        <dbReference type="ARBA" id="ARBA00022714"/>
    </source>
</evidence>
<dbReference type="EMBL" id="CP069798">
    <property type="protein sequence ID" value="QRQ81680.1"/>
    <property type="molecule type" value="Genomic_DNA"/>
</dbReference>
<keyword evidence="8" id="KW-0411">Iron-sulfur</keyword>
<evidence type="ECO:0000256" key="8">
    <source>
        <dbReference type="ARBA" id="ARBA00023014"/>
    </source>
</evidence>
<dbReference type="AlphaFoldDB" id="A0A892ZGK6"/>
<evidence type="ECO:0000256" key="9">
    <source>
        <dbReference type="ARBA" id="ARBA00034078"/>
    </source>
</evidence>
<evidence type="ECO:0000256" key="5">
    <source>
        <dbReference type="ARBA" id="ARBA00022723"/>
    </source>
</evidence>
<dbReference type="PANTHER" id="PTHR23426">
    <property type="entry name" value="FERREDOXIN/ADRENODOXIN"/>
    <property type="match status" value="1"/>
</dbReference>
<keyword evidence="6" id="KW-0249">Electron transport</keyword>
<keyword evidence="4" id="KW-0001">2Fe-2S</keyword>
<gene>
    <name evidence="11" type="primary">fdx</name>
    <name evidence="11" type="ORF">JQU52_13480</name>
</gene>
<reference evidence="11" key="1">
    <citation type="submission" date="2021-02" db="EMBL/GenBank/DDBJ databases">
        <title>Neisseriaceae sp. 26B isolated from the cloaca of a Common Toad-headed Turtle (Mesoclemmys nasuta).</title>
        <authorList>
            <person name="Spergser J."/>
            <person name="Busse H.-J."/>
        </authorList>
    </citation>
    <scope>NUCLEOTIDE SEQUENCE</scope>
    <source>
        <strain evidence="11">26B</strain>
    </source>
</reference>
<dbReference type="CDD" id="cd00207">
    <property type="entry name" value="fer2"/>
    <property type="match status" value="1"/>
</dbReference>
<dbReference type="SUPFAM" id="SSF54292">
    <property type="entry name" value="2Fe-2S ferredoxin-like"/>
    <property type="match status" value="1"/>
</dbReference>
<evidence type="ECO:0000256" key="1">
    <source>
        <dbReference type="ARBA" id="ARBA00010914"/>
    </source>
</evidence>
<name>A0A892ZGK6_9NEIS</name>
<accession>A0A892ZGK6</accession>
<dbReference type="InterPro" id="IPR036010">
    <property type="entry name" value="2Fe-2S_ferredoxin-like_sf"/>
</dbReference>
<dbReference type="PANTHER" id="PTHR23426:SF65">
    <property type="entry name" value="FERREDOXIN-2, MITOCHONDRIAL"/>
    <property type="match status" value="1"/>
</dbReference>
<keyword evidence="5" id="KW-0479">Metal-binding</keyword>
<evidence type="ECO:0000256" key="7">
    <source>
        <dbReference type="ARBA" id="ARBA00023004"/>
    </source>
</evidence>
<dbReference type="PRINTS" id="PR00355">
    <property type="entry name" value="ADRENODOXIN"/>
</dbReference>
<dbReference type="InterPro" id="IPR018298">
    <property type="entry name" value="Adrenodoxin_Fe-S_BS"/>
</dbReference>
<evidence type="ECO:0000256" key="6">
    <source>
        <dbReference type="ARBA" id="ARBA00022982"/>
    </source>
</evidence>
<evidence type="ECO:0000256" key="2">
    <source>
        <dbReference type="ARBA" id="ARBA00019395"/>
    </source>
</evidence>
<sequence>MPKVTILPHPTLCPKGKELANVKVGKSLCDLLLENDIEIEHACEKSCACTTCHVIVRQGFNSLEAADDIEEDLLDQAWGLEATSRLSCQAQVGEQDLVVEIPKYTINHAREHH</sequence>
<dbReference type="GO" id="GO:0005829">
    <property type="term" value="C:cytosol"/>
    <property type="evidence" value="ECO:0007669"/>
    <property type="project" value="TreeGrafter"/>
</dbReference>
<dbReference type="KEGG" id="ptes:JQU52_13480"/>
<dbReference type="GO" id="GO:0046872">
    <property type="term" value="F:metal ion binding"/>
    <property type="evidence" value="ECO:0007669"/>
    <property type="project" value="UniProtKB-KW"/>
</dbReference>
<evidence type="ECO:0000256" key="3">
    <source>
        <dbReference type="ARBA" id="ARBA00022448"/>
    </source>
</evidence>
<evidence type="ECO:0000313" key="12">
    <source>
        <dbReference type="Proteomes" id="UP000653156"/>
    </source>
</evidence>
<dbReference type="InterPro" id="IPR001055">
    <property type="entry name" value="Adrenodoxin-like"/>
</dbReference>
<dbReference type="Proteomes" id="UP000653156">
    <property type="component" value="Chromosome"/>
</dbReference>
<evidence type="ECO:0000259" key="10">
    <source>
        <dbReference type="PROSITE" id="PS51085"/>
    </source>
</evidence>
<dbReference type="PROSITE" id="PS51085">
    <property type="entry name" value="2FE2S_FER_2"/>
    <property type="match status" value="1"/>
</dbReference>
<dbReference type="GO" id="GO:0140647">
    <property type="term" value="P:P450-containing electron transport chain"/>
    <property type="evidence" value="ECO:0007669"/>
    <property type="project" value="InterPro"/>
</dbReference>
<keyword evidence="12" id="KW-1185">Reference proteome</keyword>
<dbReference type="GO" id="GO:0051537">
    <property type="term" value="F:2 iron, 2 sulfur cluster binding"/>
    <property type="evidence" value="ECO:0007669"/>
    <property type="project" value="UniProtKB-KW"/>
</dbReference>
<dbReference type="InterPro" id="IPR001041">
    <property type="entry name" value="2Fe-2S_ferredoxin-type"/>
</dbReference>
<dbReference type="InterPro" id="IPR011536">
    <property type="entry name" value="Fdx_isc"/>
</dbReference>
<dbReference type="Gene3D" id="3.10.20.30">
    <property type="match status" value="1"/>
</dbReference>
<dbReference type="PROSITE" id="PS00814">
    <property type="entry name" value="ADX"/>
    <property type="match status" value="1"/>
</dbReference>
<dbReference type="GO" id="GO:0009055">
    <property type="term" value="F:electron transfer activity"/>
    <property type="evidence" value="ECO:0007669"/>
    <property type="project" value="InterPro"/>
</dbReference>
<proteinExistence type="inferred from homology"/>
<protein>
    <recommendedName>
        <fullName evidence="2">2Fe-2S ferredoxin</fullName>
    </recommendedName>
</protein>
<keyword evidence="7" id="KW-0408">Iron</keyword>
<dbReference type="RefSeq" id="WP_230338979.1">
    <property type="nucleotide sequence ID" value="NZ_CP069798.1"/>
</dbReference>
<comment type="cofactor">
    <cofactor evidence="9">
        <name>[2Fe-2S] cluster</name>
        <dbReference type="ChEBI" id="CHEBI:190135"/>
    </cofactor>
</comment>
<dbReference type="Pfam" id="PF00111">
    <property type="entry name" value="Fer2"/>
    <property type="match status" value="1"/>
</dbReference>